<dbReference type="CDD" id="cd09996">
    <property type="entry name" value="HDAC_classII_1"/>
    <property type="match status" value="1"/>
</dbReference>
<organism evidence="2">
    <name type="scientific">freshwater metagenome</name>
    <dbReference type="NCBI Taxonomy" id="449393"/>
    <lineage>
        <taxon>unclassified sequences</taxon>
        <taxon>metagenomes</taxon>
        <taxon>ecological metagenomes</taxon>
    </lineage>
</organism>
<dbReference type="Pfam" id="PF00850">
    <property type="entry name" value="Hist_deacetyl"/>
    <property type="match status" value="1"/>
</dbReference>
<dbReference type="InterPro" id="IPR023696">
    <property type="entry name" value="Ureohydrolase_dom_sf"/>
</dbReference>
<dbReference type="InterPro" id="IPR037138">
    <property type="entry name" value="His_deacetylse_dom_sf"/>
</dbReference>
<dbReference type="PANTHER" id="PTHR10625:SF31">
    <property type="entry name" value="HISTONE DEACETYLASE DOMAIN-CONTAINING PROTEIN"/>
    <property type="match status" value="1"/>
</dbReference>
<dbReference type="GO" id="GO:0000118">
    <property type="term" value="C:histone deacetylase complex"/>
    <property type="evidence" value="ECO:0007669"/>
    <property type="project" value="TreeGrafter"/>
</dbReference>
<gene>
    <name evidence="2" type="ORF">UFOPK3773_01268</name>
    <name evidence="3" type="ORF">UFOPK3992_00232</name>
</gene>
<dbReference type="SUPFAM" id="SSF52768">
    <property type="entry name" value="Arginase/deacetylase"/>
    <property type="match status" value="1"/>
</dbReference>
<feature type="domain" description="Histone deacetylase" evidence="1">
    <location>
        <begin position="35"/>
        <end position="322"/>
    </location>
</feature>
<reference evidence="2" key="1">
    <citation type="submission" date="2020-05" db="EMBL/GenBank/DDBJ databases">
        <authorList>
            <person name="Chiriac C."/>
            <person name="Salcher M."/>
            <person name="Ghai R."/>
            <person name="Kavagutti S V."/>
        </authorList>
    </citation>
    <scope>NUCLEOTIDE SEQUENCE</scope>
</reference>
<dbReference type="PRINTS" id="PR01270">
    <property type="entry name" value="HDASUPER"/>
</dbReference>
<evidence type="ECO:0000313" key="2">
    <source>
        <dbReference type="EMBL" id="CAB4948472.1"/>
    </source>
</evidence>
<name>A0A6J7K2B0_9ZZZZ</name>
<sequence length="367" mass="39040">MATGYVWHELYGWHDTGTNAGLLPGNSTAVQPYLHFESPESKQRFHSLVEVSGLAAHLVRLTPQPATDEDILRCHTQAHLDRITAESANPRGGDAGDGTSPFGHAGIDIARLAAGGSIAALEAVLDGTVRNAYALVRPPGHHARPETGMGFCIFGNAAIAVARARATRPDLRVATVDWDVHHGNGTQAIFYDSPEVLTISLHQDDLFPRGSGSTSERGSGAGDGYSINVPLPAGTGNGGYLHAMTEVVAPALRRFRPDVIVVPSGFDASCYDPLGRMSVTASGYRAMTRVLMDVADELCDGRLMMTHEGGYSPTYVPLCGVEVISEMSGVPVNVIHEIYAGFDTMPEHALNEAQRHVVSTVRSAHGL</sequence>
<protein>
    <submittedName>
        <fullName evidence="2">Unannotated protein</fullName>
    </submittedName>
</protein>
<dbReference type="AlphaFoldDB" id="A0A6J7K2B0"/>
<dbReference type="EMBL" id="CAFBOZ010000020">
    <property type="protein sequence ID" value="CAB4993986.1"/>
    <property type="molecule type" value="Genomic_DNA"/>
</dbReference>
<dbReference type="GO" id="GO:0004407">
    <property type="term" value="F:histone deacetylase activity"/>
    <property type="evidence" value="ECO:0007669"/>
    <property type="project" value="TreeGrafter"/>
</dbReference>
<dbReference type="Gene3D" id="3.40.800.20">
    <property type="entry name" value="Histone deacetylase domain"/>
    <property type="match status" value="1"/>
</dbReference>
<evidence type="ECO:0000313" key="3">
    <source>
        <dbReference type="EMBL" id="CAB4993986.1"/>
    </source>
</evidence>
<proteinExistence type="predicted"/>
<dbReference type="EMBL" id="CAFBNF010000143">
    <property type="protein sequence ID" value="CAB4948472.1"/>
    <property type="molecule type" value="Genomic_DNA"/>
</dbReference>
<dbReference type="InterPro" id="IPR000286">
    <property type="entry name" value="HDACs"/>
</dbReference>
<dbReference type="PANTHER" id="PTHR10625">
    <property type="entry name" value="HISTONE DEACETYLASE HDAC1-RELATED"/>
    <property type="match status" value="1"/>
</dbReference>
<accession>A0A6J7K2B0</accession>
<dbReference type="InterPro" id="IPR023801">
    <property type="entry name" value="His_deacetylse_dom"/>
</dbReference>
<dbReference type="GO" id="GO:0005737">
    <property type="term" value="C:cytoplasm"/>
    <property type="evidence" value="ECO:0007669"/>
    <property type="project" value="TreeGrafter"/>
</dbReference>
<dbReference type="GO" id="GO:0040029">
    <property type="term" value="P:epigenetic regulation of gene expression"/>
    <property type="evidence" value="ECO:0007669"/>
    <property type="project" value="TreeGrafter"/>
</dbReference>
<evidence type="ECO:0000259" key="1">
    <source>
        <dbReference type="Pfam" id="PF00850"/>
    </source>
</evidence>